<dbReference type="Pfam" id="PF01397">
    <property type="entry name" value="Terpene_synth"/>
    <property type="match status" value="1"/>
</dbReference>
<dbReference type="FunFam" id="1.10.600.10:FF:000005">
    <property type="entry name" value="Ent-kaur-16-ene synthase, chloroplastic"/>
    <property type="match status" value="1"/>
</dbReference>
<dbReference type="AlphaFoldDB" id="A0A8F2PTV9"/>
<dbReference type="PANTHER" id="PTHR31739:SF25">
    <property type="entry name" value="(E,E)-GERANYLLINALOOL SYNTHASE"/>
    <property type="match status" value="1"/>
</dbReference>
<gene>
    <name evidence="9" type="primary">KSL5</name>
</gene>
<evidence type="ECO:0000256" key="3">
    <source>
        <dbReference type="ARBA" id="ARBA00022723"/>
    </source>
</evidence>
<keyword evidence="4" id="KW-0460">Magnesium</keyword>
<dbReference type="InterPro" id="IPR034741">
    <property type="entry name" value="Terpene_cyclase-like_1_C"/>
</dbReference>
<proteinExistence type="evidence at transcript level"/>
<dbReference type="GO" id="GO:0016102">
    <property type="term" value="P:diterpenoid biosynthetic process"/>
    <property type="evidence" value="ECO:0007669"/>
    <property type="project" value="InterPro"/>
</dbReference>
<evidence type="ECO:0000259" key="8">
    <source>
        <dbReference type="Pfam" id="PF03936"/>
    </source>
</evidence>
<feature type="domain" description="Terpene synthase N-terminal" evidence="7">
    <location>
        <begin position="183"/>
        <end position="388"/>
    </location>
</feature>
<name>A0A8F2PTV9_CHAFM</name>
<dbReference type="Pfam" id="PF03936">
    <property type="entry name" value="Terpene_synth_C"/>
    <property type="match status" value="1"/>
</dbReference>
<evidence type="ECO:0000256" key="1">
    <source>
        <dbReference type="ARBA" id="ARBA00001936"/>
    </source>
</evidence>
<dbReference type="GO" id="GO:0000287">
    <property type="term" value="F:magnesium ion binding"/>
    <property type="evidence" value="ECO:0007669"/>
    <property type="project" value="InterPro"/>
</dbReference>
<dbReference type="InterPro" id="IPR001906">
    <property type="entry name" value="Terpene_synth_N"/>
</dbReference>
<dbReference type="FunFam" id="1.50.10.130:FF:000002">
    <property type="entry name" value="Ent-copalyl diphosphate synthase, chloroplastic"/>
    <property type="match status" value="1"/>
</dbReference>
<dbReference type="InterPro" id="IPR008949">
    <property type="entry name" value="Isoprenoid_synthase_dom_sf"/>
</dbReference>
<dbReference type="InterPro" id="IPR050148">
    <property type="entry name" value="Terpene_synthase-like"/>
</dbReference>
<dbReference type="Gene3D" id="1.50.10.130">
    <property type="entry name" value="Terpene synthase, N-terminal domain"/>
    <property type="match status" value="1"/>
</dbReference>
<evidence type="ECO:0000256" key="6">
    <source>
        <dbReference type="ARBA" id="ARBA00038405"/>
    </source>
</evidence>
<evidence type="ECO:0000256" key="2">
    <source>
        <dbReference type="ARBA" id="ARBA00001946"/>
    </source>
</evidence>
<dbReference type="InterPro" id="IPR008930">
    <property type="entry name" value="Terpenoid_cyclase/PrenylTrfase"/>
</dbReference>
<dbReference type="SFLD" id="SFLDS00005">
    <property type="entry name" value="Isoprenoid_Synthase_Type_I"/>
    <property type="match status" value="1"/>
</dbReference>
<feature type="domain" description="Terpene synthase metal-binding" evidence="8">
    <location>
        <begin position="462"/>
        <end position="693"/>
    </location>
</feature>
<keyword evidence="5 9" id="KW-0456">Lyase</keyword>
<protein>
    <submittedName>
        <fullName evidence="9">Kaurene synthase-like 5</fullName>
        <ecNumber evidence="9">4.2.3.19</ecNumber>
    </submittedName>
</protein>
<dbReference type="GO" id="GO:0009899">
    <property type="term" value="F:ent-kaurene synthase activity"/>
    <property type="evidence" value="ECO:0007669"/>
    <property type="project" value="UniProtKB-EC"/>
</dbReference>
<dbReference type="InterPro" id="IPR044814">
    <property type="entry name" value="Terpene_cyclase_plant_C1"/>
</dbReference>
<comment type="similarity">
    <text evidence="6">Belongs to the terpene synthase family. Tpsa subfamily.</text>
</comment>
<evidence type="ECO:0000256" key="4">
    <source>
        <dbReference type="ARBA" id="ARBA00022842"/>
    </source>
</evidence>
<organism evidence="9">
    <name type="scientific">Chamaecyparis formosensis</name>
    <name type="common">Formosan cypress</name>
    <name type="synonym">Cupressus formosensis</name>
    <dbReference type="NCBI Taxonomy" id="187461"/>
    <lineage>
        <taxon>Eukaryota</taxon>
        <taxon>Viridiplantae</taxon>
        <taxon>Streptophyta</taxon>
        <taxon>Embryophyta</taxon>
        <taxon>Tracheophyta</taxon>
        <taxon>Spermatophyta</taxon>
        <taxon>Pinopsida</taxon>
        <taxon>Pinidae</taxon>
        <taxon>Conifers II</taxon>
        <taxon>Cupressales</taxon>
        <taxon>Cupressaceae</taxon>
        <taxon>Chamaecyparis</taxon>
    </lineage>
</organism>
<evidence type="ECO:0000259" key="7">
    <source>
        <dbReference type="Pfam" id="PF01397"/>
    </source>
</evidence>
<dbReference type="SFLD" id="SFLDG01014">
    <property type="entry name" value="Terpene_Cyclase_Like_1_N-term"/>
    <property type="match status" value="1"/>
</dbReference>
<dbReference type="EC" id="4.2.3.19" evidence="9"/>
<dbReference type="CDD" id="cd00684">
    <property type="entry name" value="Terpene_cyclase_plant_C1"/>
    <property type="match status" value="1"/>
</dbReference>
<evidence type="ECO:0000256" key="5">
    <source>
        <dbReference type="ARBA" id="ARBA00023239"/>
    </source>
</evidence>
<dbReference type="SUPFAM" id="SSF48576">
    <property type="entry name" value="Terpenoid synthases"/>
    <property type="match status" value="1"/>
</dbReference>
<dbReference type="PANTHER" id="PTHR31739">
    <property type="entry name" value="ENT-COPALYL DIPHOSPHATE SYNTHASE, CHLOROPLASTIC"/>
    <property type="match status" value="1"/>
</dbReference>
<accession>A0A8F2PTV9</accession>
<comment type="cofactor">
    <cofactor evidence="2">
        <name>Mg(2+)</name>
        <dbReference type="ChEBI" id="CHEBI:18420"/>
    </cofactor>
</comment>
<comment type="cofactor">
    <cofactor evidence="1">
        <name>Mn(2+)</name>
        <dbReference type="ChEBI" id="CHEBI:29035"/>
    </cofactor>
</comment>
<dbReference type="Gene3D" id="1.50.10.160">
    <property type="match status" value="1"/>
</dbReference>
<dbReference type="EMBL" id="MT275973">
    <property type="protein sequence ID" value="QWV53996.1"/>
    <property type="molecule type" value="mRNA"/>
</dbReference>
<dbReference type="InterPro" id="IPR036965">
    <property type="entry name" value="Terpene_synth_N_sf"/>
</dbReference>
<evidence type="ECO:0000313" key="9">
    <source>
        <dbReference type="EMBL" id="QWV53996.1"/>
    </source>
</evidence>
<dbReference type="Gene3D" id="1.10.600.10">
    <property type="entry name" value="Farnesyl Diphosphate Synthase"/>
    <property type="match status" value="1"/>
</dbReference>
<dbReference type="InterPro" id="IPR005630">
    <property type="entry name" value="Terpene_synthase_metal-bd"/>
</dbReference>
<reference evidence="9" key="1">
    <citation type="submission" date="2020-04" db="EMBL/GenBank/DDBJ databases">
        <authorList>
            <person name="Wang C.-H."/>
            <person name="Chu F.-H."/>
        </authorList>
    </citation>
    <scope>NUCLEOTIDE SEQUENCE</scope>
    <source>
        <tissue evidence="9">Needles</tissue>
    </source>
</reference>
<dbReference type="SFLD" id="SFLDG01019">
    <property type="entry name" value="Terpene_Cyclase_Like_1_C_Termi"/>
    <property type="match status" value="1"/>
</dbReference>
<dbReference type="SUPFAM" id="SSF48239">
    <property type="entry name" value="Terpenoid cyclases/Protein prenyltransferases"/>
    <property type="match status" value="2"/>
</dbReference>
<sequence length="749" mass="86293">MYIDKVIVRIRRLFLETKSRQTSVSAYDTAWVAMVPSLEDSKLPQFPQCLSWIMNHQLRDGSWGLSDLPYIKDRLSHTLACIIALRKWNAGTENVEMGLRFIREDIGKLASEDQHNPIGFEIIFGAMLEEAGGLDLNLPYDSSPIEQMLSKRYEILKRIEIDQMNDYDKSLIFIVEGIRNIVDWNKVLRHQNKDGSLFHSPSATACALMHTRKSNCLMYLKSMLETLESGVPSVYPINVFTALSMVDKLESLGISRHFKFEIKQALDDVHRCWTENKIIEGISSTSDIINSSLSFRILRWNGYDVSPDVFVSFLQDGSFLPSIEKRGQAVTAMLNLYKSSQMMFPSERILEEARSFSRNYLAKTEANIAMDDQNSVHKDLDKEVEYALAVPWLARLERLEHRRCIENNAFDDIWIGKTSYKIPCISSDFFLTLAKNDFNICQAMEQKDLQELEKWCVDSKFGDLHYARQKLVYCYFSVASTLFSPEMSAARIVWTKNAVLTTVIDDFYDVGGSTEERQCFLEAVKRWDPARINSLSDNVKILFSALYNTVNDIAQSACAFQGRDVSIHLREIWYRLVMSMMKEAEWAKTGYIPSVQEYLENGKTSIALEPIVLIALYFVGPKLSEQTICHHEYSSLLELVNICGRLLNDIQSYKREAKEGKLNYVILFMKEYPLTTAEIATERIRQTVNQSTQKLLRSLLQPSVIPHECKKLYWNMVRILQLFYLKTDGFTSPTEMLEHINMVIFDPIL</sequence>
<keyword evidence="3" id="KW-0479">Metal-binding</keyword>
<dbReference type="GO" id="GO:0010597">
    <property type="term" value="P:green leaf volatile biosynthetic process"/>
    <property type="evidence" value="ECO:0007669"/>
    <property type="project" value="UniProtKB-ARBA"/>
</dbReference>